<accession>A0AAU8C7J8</accession>
<dbReference type="AlphaFoldDB" id="A0AAU8C7J8"/>
<feature type="region of interest" description="Disordered" evidence="1">
    <location>
        <begin position="139"/>
        <end position="173"/>
    </location>
</feature>
<feature type="compositionally biased region" description="Polar residues" evidence="1">
    <location>
        <begin position="158"/>
        <end position="170"/>
    </location>
</feature>
<evidence type="ECO:0000256" key="1">
    <source>
        <dbReference type="SAM" id="MobiDB-lite"/>
    </source>
</evidence>
<dbReference type="EMBL" id="CP159194">
    <property type="protein sequence ID" value="XCF11872.1"/>
    <property type="molecule type" value="Genomic_DNA"/>
</dbReference>
<name>A0AAU8C7J8_9RHOB</name>
<proteinExistence type="predicted"/>
<feature type="compositionally biased region" description="Polar residues" evidence="1">
    <location>
        <begin position="8"/>
        <end position="29"/>
    </location>
</feature>
<feature type="region of interest" description="Disordered" evidence="1">
    <location>
        <begin position="1"/>
        <end position="29"/>
    </location>
</feature>
<protein>
    <submittedName>
        <fullName evidence="2">Uncharacterized protein</fullName>
    </submittedName>
</protein>
<sequence length="514" mass="55678">MIQAQPLAESTASELSTGPVNSVTTINTTDPAIPSAREVVQDLPSALHLSRHQRGEINGLRYVLFPDGSGKIMQAEQLSSALFRLSCKKGVACTVYGADGDTFVVPAIDGPRPVMPPAPSGEALAQYLSEWILAGTGTPLSEPLLPPPPRIDERPLATAQSSEPTESANGTAIPRQETAVAAAAPRDQNVPETVVSETEVVPVTPVERIEEVDAQLVVPLEQPAHLPCTIEDPDVDCSEPQLEKLNAIKAVRTTTKRVKMASSSVARQASPRRAVVVNQRSNPSLTPPVKETIFERINLACSVTGSVTLRYKHHDTGAKRFGKPRASLSCGAKLTEKLSLRASAIGYADNNEKSPSDAEFTYALSYKATEKITLSYSNYSGRFDGTNASFFDSLISGALRASYSLPKIKLPNEKVIGCSTSVNLLDLEYGSLNLFCSYAVTDRLRISGTAYAYLPGKQDPWDPDFAYGISYKIRDDWSVTYSNYANNRFFWNQSQNSGEGIWGGTISVAYKFNF</sequence>
<dbReference type="KEGG" id="suly:ABM428_14595"/>
<geneLocation type="plasmid" evidence="2">
    <name>pZYJ01</name>
</geneLocation>
<gene>
    <name evidence="2" type="ORF">ABM428_14595</name>
</gene>
<reference evidence="2" key="1">
    <citation type="journal article" date="2020" name="Int. J. Syst. Evol. Microbiol.">
        <title>Notification of changes in taxonomic opinion previously published outside the IJSEM.</title>
        <authorList>
            <person name="Oren A."/>
            <person name="Garrity G."/>
        </authorList>
    </citation>
    <scope>NUCLEOTIDE SEQUENCE</scope>
    <source>
        <strain evidence="2">TCYB15</strain>
    </source>
</reference>
<keyword evidence="2" id="KW-0614">Plasmid</keyword>
<dbReference type="RefSeq" id="WP_353628485.1">
    <property type="nucleotide sequence ID" value="NZ_CP159194.1"/>
</dbReference>
<evidence type="ECO:0000313" key="2">
    <source>
        <dbReference type="EMBL" id="XCF11872.1"/>
    </source>
</evidence>
<reference evidence="2" key="2">
    <citation type="submission" date="2024-06" db="EMBL/GenBank/DDBJ databases">
        <authorList>
            <person name="Deng Y."/>
        </authorList>
    </citation>
    <scope>NUCLEOTIDE SEQUENCE</scope>
    <source>
        <strain evidence="2">TCYB15</strain>
        <plasmid evidence="2">pZYJ01</plasmid>
    </source>
</reference>
<organism evidence="2">
    <name type="scientific">Sulfitobacter sp. TCYB15</name>
    <dbReference type="NCBI Taxonomy" id="3229275"/>
    <lineage>
        <taxon>Bacteria</taxon>
        <taxon>Pseudomonadati</taxon>
        <taxon>Pseudomonadota</taxon>
        <taxon>Alphaproteobacteria</taxon>
        <taxon>Rhodobacterales</taxon>
        <taxon>Roseobacteraceae</taxon>
        <taxon>Sulfitobacter</taxon>
    </lineage>
</organism>